<keyword evidence="2" id="KW-1133">Transmembrane helix</keyword>
<dbReference type="GO" id="GO:0048038">
    <property type="term" value="F:quinone binding"/>
    <property type="evidence" value="ECO:0007669"/>
    <property type="project" value="UniProtKB-UniRule"/>
</dbReference>
<dbReference type="STRING" id="937777.Deipe_3335"/>
<name>L0A6V8_DEIPD</name>
<evidence type="ECO:0000256" key="2">
    <source>
        <dbReference type="RuleBase" id="RU004429"/>
    </source>
</evidence>
<sequence length="187" mass="19327">MSSLAFILISLLIITGALVTVIASNALHAALGLVATLVALAMMYITLDAHFLGAVQVIVYAGAIMVLFLFVIMLLNATAPVTATNPIPYVGEVAALGGALLAGAFGLLALSWRDPRPLAEGAALLRNGTPGAIGETLLTRFVMPFEAVSILLLVAVVGSVVLIRRPVAQSEEAPEARPVETGERVST</sequence>
<dbReference type="InterPro" id="IPR042106">
    <property type="entry name" value="Nuo/plastoQ_OxRdtase_6_NuoJ"/>
</dbReference>
<protein>
    <recommendedName>
        <fullName evidence="2">NADH-quinone oxidoreductase subunit J</fullName>
        <ecNumber evidence="2">7.1.1.-</ecNumber>
    </recommendedName>
</protein>
<evidence type="ECO:0000313" key="4">
    <source>
        <dbReference type="Proteomes" id="UP000010467"/>
    </source>
</evidence>
<accession>L0A6V8</accession>
<proteinExistence type="inferred from homology"/>
<gene>
    <name evidence="3" type="ordered locus">Deipe_3335</name>
</gene>
<comment type="function">
    <text evidence="2">NDH-1 shuttles electrons from NADH, via FMN and iron-sulfur (Fe-S) centers, to quinones in the respiratory chain. Couples the redox reaction to proton translocation (for every two electrons transferred, four hydrogen ions are translocated across the cytoplasmic membrane), and thus conserves the redox energy in a proton gradient.</text>
</comment>
<dbReference type="PANTHER" id="PTHR33269">
    <property type="entry name" value="NADH-UBIQUINONE OXIDOREDUCTASE CHAIN 6"/>
    <property type="match status" value="1"/>
</dbReference>
<dbReference type="GO" id="GO:0005886">
    <property type="term" value="C:plasma membrane"/>
    <property type="evidence" value="ECO:0007669"/>
    <property type="project" value="UniProtKB-SubCell"/>
</dbReference>
<dbReference type="EMBL" id="CP003382">
    <property type="protein sequence ID" value="AFZ68775.1"/>
    <property type="molecule type" value="Genomic_DNA"/>
</dbReference>
<dbReference type="Pfam" id="PF00499">
    <property type="entry name" value="Oxidored_q3"/>
    <property type="match status" value="1"/>
</dbReference>
<keyword evidence="2" id="KW-1003">Cell membrane</keyword>
<evidence type="ECO:0000313" key="3">
    <source>
        <dbReference type="EMBL" id="AFZ68775.1"/>
    </source>
</evidence>
<comment type="similarity">
    <text evidence="1 2">Belongs to the complex I subunit 6 family.</text>
</comment>
<keyword evidence="2" id="KW-0874">Quinone</keyword>
<keyword evidence="4" id="KW-1185">Reference proteome</keyword>
<organism evidence="3 4">
    <name type="scientific">Deinococcus peraridilitoris (strain DSM 19664 / LMG 22246 / CIP 109416 / KR-200)</name>
    <dbReference type="NCBI Taxonomy" id="937777"/>
    <lineage>
        <taxon>Bacteria</taxon>
        <taxon>Thermotogati</taxon>
        <taxon>Deinococcota</taxon>
        <taxon>Deinococci</taxon>
        <taxon>Deinococcales</taxon>
        <taxon>Deinococcaceae</taxon>
        <taxon>Deinococcus</taxon>
    </lineage>
</organism>
<comment type="subcellular location">
    <subcellularLocation>
        <location evidence="2">Cell membrane</location>
        <topology evidence="2">Multi-pass membrane protein</topology>
    </subcellularLocation>
</comment>
<dbReference type="GO" id="GO:0008137">
    <property type="term" value="F:NADH dehydrogenase (ubiquinone) activity"/>
    <property type="evidence" value="ECO:0007669"/>
    <property type="project" value="UniProtKB-UniRule"/>
</dbReference>
<dbReference type="AlphaFoldDB" id="L0A6V8"/>
<dbReference type="PATRIC" id="fig|937777.3.peg.3350"/>
<feature type="transmembrane region" description="Helical" evidence="2">
    <location>
        <begin position="54"/>
        <end position="75"/>
    </location>
</feature>
<dbReference type="eggNOG" id="COG0839">
    <property type="taxonomic scope" value="Bacteria"/>
</dbReference>
<evidence type="ECO:0000256" key="1">
    <source>
        <dbReference type="ARBA" id="ARBA00005698"/>
    </source>
</evidence>
<keyword evidence="2" id="KW-0812">Transmembrane</keyword>
<dbReference type="EC" id="7.1.1.-" evidence="2"/>
<reference evidence="4" key="1">
    <citation type="submission" date="2012-03" db="EMBL/GenBank/DDBJ databases">
        <title>Complete sequence of chromosome of Deinococcus peraridilitoris DSM 19664.</title>
        <authorList>
            <person name="Lucas S."/>
            <person name="Copeland A."/>
            <person name="Lapidus A."/>
            <person name="Glavina del Rio T."/>
            <person name="Dalin E."/>
            <person name="Tice H."/>
            <person name="Bruce D."/>
            <person name="Goodwin L."/>
            <person name="Pitluck S."/>
            <person name="Peters L."/>
            <person name="Mikhailova N."/>
            <person name="Lu M."/>
            <person name="Kyrpides N."/>
            <person name="Mavromatis K."/>
            <person name="Ivanova N."/>
            <person name="Brettin T."/>
            <person name="Detter J.C."/>
            <person name="Han C."/>
            <person name="Larimer F."/>
            <person name="Land M."/>
            <person name="Hauser L."/>
            <person name="Markowitz V."/>
            <person name="Cheng J.-F."/>
            <person name="Hugenholtz P."/>
            <person name="Woyke T."/>
            <person name="Wu D."/>
            <person name="Pukall R."/>
            <person name="Steenblock K."/>
            <person name="Brambilla E."/>
            <person name="Klenk H.-P."/>
            <person name="Eisen J.A."/>
        </authorList>
    </citation>
    <scope>NUCLEOTIDE SEQUENCE [LARGE SCALE GENOMIC DNA]</scope>
    <source>
        <strain evidence="4">DSM 19664 / LMG 22246 / CIP 109416 / KR-200</strain>
    </source>
</reference>
<feature type="transmembrane region" description="Helical" evidence="2">
    <location>
        <begin position="141"/>
        <end position="163"/>
    </location>
</feature>
<dbReference type="Gene3D" id="1.20.120.1200">
    <property type="entry name" value="NADH-ubiquinone/plastoquinone oxidoreductase chain 6, subunit NuoJ"/>
    <property type="match status" value="1"/>
</dbReference>
<feature type="transmembrane region" description="Helical" evidence="2">
    <location>
        <begin position="29"/>
        <end position="47"/>
    </location>
</feature>
<dbReference type="InterPro" id="IPR001457">
    <property type="entry name" value="NADH_UbQ/plastoQ_OxRdtase_su6"/>
</dbReference>
<dbReference type="Proteomes" id="UP000010467">
    <property type="component" value="Chromosome"/>
</dbReference>
<comment type="catalytic activity">
    <reaction evidence="2">
        <text>a quinone + NADH + 5 H(+)(in) = a quinol + NAD(+) + 4 H(+)(out)</text>
        <dbReference type="Rhea" id="RHEA:57888"/>
        <dbReference type="ChEBI" id="CHEBI:15378"/>
        <dbReference type="ChEBI" id="CHEBI:24646"/>
        <dbReference type="ChEBI" id="CHEBI:57540"/>
        <dbReference type="ChEBI" id="CHEBI:57945"/>
        <dbReference type="ChEBI" id="CHEBI:132124"/>
    </reaction>
</comment>
<comment type="caution">
    <text evidence="2">Lacks conserved residue(s) required for the propagation of feature annotation.</text>
</comment>
<dbReference type="PANTHER" id="PTHR33269:SF17">
    <property type="entry name" value="NADH-UBIQUINONE OXIDOREDUCTASE CHAIN 6"/>
    <property type="match status" value="1"/>
</dbReference>
<dbReference type="HOGENOM" id="CLU_085957_4_1_0"/>
<keyword evidence="2" id="KW-0520">NAD</keyword>
<dbReference type="KEGG" id="dpd:Deipe_3335"/>
<keyword evidence="2" id="KW-0472">Membrane</keyword>
<feature type="transmembrane region" description="Helical" evidence="2">
    <location>
        <begin position="87"/>
        <end position="110"/>
    </location>
</feature>
<keyword evidence="3" id="KW-0830">Ubiquinone</keyword>
<dbReference type="RefSeq" id="WP_015237073.1">
    <property type="nucleotide sequence ID" value="NC_019793.1"/>
</dbReference>